<proteinExistence type="inferred from homology"/>
<keyword evidence="6" id="KW-0808">Transferase</keyword>
<comment type="subcellular location">
    <subcellularLocation>
        <location evidence="2">Cytoplasm</location>
    </subcellularLocation>
    <subcellularLocation>
        <location evidence="1">Nucleus</location>
    </subcellularLocation>
</comment>
<evidence type="ECO:0000256" key="3">
    <source>
        <dbReference type="ARBA" id="ARBA00012533"/>
    </source>
</evidence>
<dbReference type="InterPro" id="IPR019410">
    <property type="entry name" value="Methyltransf_16"/>
</dbReference>
<gene>
    <name evidence="10" type="primary">TBLA0G02490</name>
    <name evidence="10" type="ORF">TBLA_0G02490</name>
</gene>
<evidence type="ECO:0000256" key="5">
    <source>
        <dbReference type="ARBA" id="ARBA00022603"/>
    </source>
</evidence>
<keyword evidence="5" id="KW-0489">Methyltransferase</keyword>
<name>I2H736_HENB6</name>
<evidence type="ECO:0000256" key="7">
    <source>
        <dbReference type="ARBA" id="ARBA00022691"/>
    </source>
</evidence>
<evidence type="ECO:0000313" key="11">
    <source>
        <dbReference type="Proteomes" id="UP000002866"/>
    </source>
</evidence>
<evidence type="ECO:0000256" key="2">
    <source>
        <dbReference type="ARBA" id="ARBA00004496"/>
    </source>
</evidence>
<keyword evidence="8" id="KW-0539">Nucleus</keyword>
<dbReference type="GO" id="GO:0005634">
    <property type="term" value="C:nucleus"/>
    <property type="evidence" value="ECO:0007669"/>
    <property type="project" value="UniProtKB-SubCell"/>
</dbReference>
<dbReference type="GO" id="GO:0032259">
    <property type="term" value="P:methylation"/>
    <property type="evidence" value="ECO:0007669"/>
    <property type="project" value="UniProtKB-KW"/>
</dbReference>
<dbReference type="GO" id="GO:0018064">
    <property type="term" value="F:protein-L-histidine N-tele-methyltransferase activity"/>
    <property type="evidence" value="ECO:0007669"/>
    <property type="project" value="UniProtKB-EC"/>
</dbReference>
<dbReference type="Proteomes" id="UP000002866">
    <property type="component" value="Chromosome 7"/>
</dbReference>
<dbReference type="GO" id="GO:0000027">
    <property type="term" value="P:ribosomal large subunit assembly"/>
    <property type="evidence" value="ECO:0007669"/>
    <property type="project" value="EnsemblFungi"/>
</dbReference>
<dbReference type="KEGG" id="tbl:TBLA_0G02490"/>
<evidence type="ECO:0000256" key="4">
    <source>
        <dbReference type="ARBA" id="ARBA00022490"/>
    </source>
</evidence>
<dbReference type="EC" id="2.1.1.85" evidence="3"/>
<dbReference type="eggNOG" id="KOG2920">
    <property type="taxonomic scope" value="Eukaryota"/>
</dbReference>
<comment type="similarity">
    <text evidence="9">Belongs to the methyltransferase superfamily. METTL18 family.</text>
</comment>
<dbReference type="OMA" id="ADVKFQM"/>
<dbReference type="PANTHER" id="PTHR14614">
    <property type="entry name" value="HEPATOCELLULAR CARCINOMA-ASSOCIATED ANTIGEN"/>
    <property type="match status" value="1"/>
</dbReference>
<dbReference type="FunCoup" id="I2H736">
    <property type="interactions" value="1662"/>
</dbReference>
<keyword evidence="4" id="KW-0963">Cytoplasm</keyword>
<keyword evidence="7" id="KW-0949">S-adenosyl-L-methionine</keyword>
<dbReference type="AlphaFoldDB" id="I2H736"/>
<accession>I2H736</accession>
<evidence type="ECO:0000256" key="1">
    <source>
        <dbReference type="ARBA" id="ARBA00004123"/>
    </source>
</evidence>
<dbReference type="EMBL" id="HE806322">
    <property type="protein sequence ID" value="CCH62188.1"/>
    <property type="molecule type" value="Genomic_DNA"/>
</dbReference>
<sequence>MSFTFDFTSDDFSEDEFISDTNCATIDKNKSNPLDEERLLANDIVQPKFELLSHILQSLKDVRVSFEQIFSAEEKAILYRRELFDVKHQLMSEVDDVDASNENHVELDILIGDTSEDLRKNIYEGGLKSWECSIDLVDLLNKEVINPTFLKKFDNLIELGCGTSLPTEFLFGHYLKSNSNDGLKILLSDYNYSVLRLVSIPNLVITWAKFTLSETECEILQKHQDENMPIRDDEIQFSAKLLETFHEDLKRRNITIELVSGSWGRKFSNLTENILKNSSNLVLTSETIYQPITLPVVAETILDYLRIAKDSQILVAAKDIYFGVGGSIIEFENYLEKRNNANKLNLRIDTFKVSAGLKRSIMLIDGQN</sequence>
<evidence type="ECO:0000313" key="10">
    <source>
        <dbReference type="EMBL" id="CCH62188.1"/>
    </source>
</evidence>
<dbReference type="HOGENOM" id="CLU_038704_1_1_1"/>
<reference evidence="10 11" key="1">
    <citation type="journal article" date="2011" name="Proc. Natl. Acad. Sci. U.S.A.">
        <title>Evolutionary erosion of yeast sex chromosomes by mating-type switching accidents.</title>
        <authorList>
            <person name="Gordon J.L."/>
            <person name="Armisen D."/>
            <person name="Proux-Wera E."/>
            <person name="Oheigeartaigh S.S."/>
            <person name="Byrne K.P."/>
            <person name="Wolfe K.H."/>
        </authorList>
    </citation>
    <scope>NUCLEOTIDE SEQUENCE [LARGE SCALE GENOMIC DNA]</scope>
    <source>
        <strain evidence="11">ATCC 34711 / CBS 6284 / DSM 70876 / NBRC 10599 / NRRL Y-10934 / UCD 77-7</strain>
    </source>
</reference>
<dbReference type="OrthoDB" id="1723750at2759"/>
<dbReference type="GeneID" id="14497320"/>
<evidence type="ECO:0000256" key="8">
    <source>
        <dbReference type="ARBA" id="ARBA00023242"/>
    </source>
</evidence>
<dbReference type="GO" id="GO:0005737">
    <property type="term" value="C:cytoplasm"/>
    <property type="evidence" value="ECO:0007669"/>
    <property type="project" value="UniProtKB-SubCell"/>
</dbReference>
<evidence type="ECO:0000256" key="9">
    <source>
        <dbReference type="ARBA" id="ARBA00038126"/>
    </source>
</evidence>
<dbReference type="InParanoid" id="I2H736"/>
<keyword evidence="11" id="KW-1185">Reference proteome</keyword>
<dbReference type="PANTHER" id="PTHR14614:SF39">
    <property type="entry name" value="HISTIDINE PROTEIN METHYLTRANSFERASE 1 HOMOLOG"/>
    <property type="match status" value="1"/>
</dbReference>
<dbReference type="InterPro" id="IPR029063">
    <property type="entry name" value="SAM-dependent_MTases_sf"/>
</dbReference>
<dbReference type="GO" id="GO:0045903">
    <property type="term" value="P:positive regulation of translational fidelity"/>
    <property type="evidence" value="ECO:0007669"/>
    <property type="project" value="EnsemblFungi"/>
</dbReference>
<dbReference type="RefSeq" id="XP_004181707.1">
    <property type="nucleotide sequence ID" value="XM_004181659.1"/>
</dbReference>
<protein>
    <recommendedName>
        <fullName evidence="3">protein-histidine N-methyltransferase</fullName>
        <ecNumber evidence="3">2.1.1.85</ecNumber>
    </recommendedName>
</protein>
<organism evidence="10 11">
    <name type="scientific">Henningerozyma blattae (strain ATCC 34711 / CBS 6284 / DSM 70876 / NBRC 10599 / NRRL Y-10934 / UCD 77-7)</name>
    <name type="common">Yeast</name>
    <name type="synonym">Tetrapisispora blattae</name>
    <dbReference type="NCBI Taxonomy" id="1071380"/>
    <lineage>
        <taxon>Eukaryota</taxon>
        <taxon>Fungi</taxon>
        <taxon>Dikarya</taxon>
        <taxon>Ascomycota</taxon>
        <taxon>Saccharomycotina</taxon>
        <taxon>Saccharomycetes</taxon>
        <taxon>Saccharomycetales</taxon>
        <taxon>Saccharomycetaceae</taxon>
        <taxon>Henningerozyma</taxon>
    </lineage>
</organism>
<dbReference type="Gene3D" id="3.40.50.150">
    <property type="entry name" value="Vaccinia Virus protein VP39"/>
    <property type="match status" value="1"/>
</dbReference>
<dbReference type="STRING" id="1071380.I2H736"/>
<evidence type="ECO:0000256" key="6">
    <source>
        <dbReference type="ARBA" id="ARBA00022679"/>
    </source>
</evidence>